<dbReference type="GO" id="GO:0008202">
    <property type="term" value="P:steroid metabolic process"/>
    <property type="evidence" value="ECO:0007669"/>
    <property type="project" value="InterPro"/>
</dbReference>
<dbReference type="AlphaFoldDB" id="A0A852SY43"/>
<accession>A0A852SY43</accession>
<dbReference type="Gene3D" id="1.20.120.1630">
    <property type="match status" value="1"/>
</dbReference>
<keyword evidence="9" id="KW-1185">Reference proteome</keyword>
<evidence type="ECO:0000256" key="5">
    <source>
        <dbReference type="ARBA" id="ARBA00023136"/>
    </source>
</evidence>
<dbReference type="GO" id="GO:0016020">
    <property type="term" value="C:membrane"/>
    <property type="evidence" value="ECO:0007669"/>
    <property type="project" value="UniProtKB-SubCell"/>
</dbReference>
<dbReference type="PANTHER" id="PTHR10556">
    <property type="entry name" value="3-OXO-5-ALPHA-STEROID 4-DEHYDROGENASE"/>
    <property type="match status" value="1"/>
</dbReference>
<dbReference type="Proteomes" id="UP000589620">
    <property type="component" value="Unassembled WGS sequence"/>
</dbReference>
<evidence type="ECO:0000313" key="9">
    <source>
        <dbReference type="Proteomes" id="UP000589620"/>
    </source>
</evidence>
<gene>
    <name evidence="8" type="ORF">BJ963_001013</name>
</gene>
<protein>
    <submittedName>
        <fullName evidence="8">Protein-S-isoprenylcysteine O-methyltransferase Ste14</fullName>
    </submittedName>
</protein>
<evidence type="ECO:0000256" key="3">
    <source>
        <dbReference type="ARBA" id="ARBA00022989"/>
    </source>
</evidence>
<evidence type="ECO:0000256" key="4">
    <source>
        <dbReference type="ARBA" id="ARBA00023002"/>
    </source>
</evidence>
<dbReference type="GO" id="GO:0003865">
    <property type="term" value="F:3-oxo-5-alpha-steroid 4-dehydrogenase activity"/>
    <property type="evidence" value="ECO:0007669"/>
    <property type="project" value="InterPro"/>
</dbReference>
<evidence type="ECO:0000313" key="8">
    <source>
        <dbReference type="EMBL" id="NYD73494.1"/>
    </source>
</evidence>
<organism evidence="8 9">
    <name type="scientific">Leifsonia soli</name>
    <dbReference type="NCBI Taxonomy" id="582665"/>
    <lineage>
        <taxon>Bacteria</taxon>
        <taxon>Bacillati</taxon>
        <taxon>Actinomycetota</taxon>
        <taxon>Actinomycetes</taxon>
        <taxon>Micrococcales</taxon>
        <taxon>Microbacteriaceae</taxon>
        <taxon>Leifsonia</taxon>
    </lineage>
</organism>
<keyword evidence="8" id="KW-0808">Transferase</keyword>
<dbReference type="PANTHER" id="PTHR10556:SF43">
    <property type="entry name" value="STEROID 5-ALPHA-REDUCTASE DET2"/>
    <property type="match status" value="1"/>
</dbReference>
<keyword evidence="4" id="KW-0560">Oxidoreductase</keyword>
<feature type="domain" description="3-oxo-5-alpha-steroid 4-dehydrogenase C-terminal" evidence="7">
    <location>
        <begin position="103"/>
        <end position="250"/>
    </location>
</feature>
<feature type="transmembrane region" description="Helical" evidence="6">
    <location>
        <begin position="74"/>
        <end position="92"/>
    </location>
</feature>
<feature type="transmembrane region" description="Helical" evidence="6">
    <location>
        <begin position="6"/>
        <end position="28"/>
    </location>
</feature>
<dbReference type="EMBL" id="JACCBJ010000001">
    <property type="protein sequence ID" value="NYD73494.1"/>
    <property type="molecule type" value="Genomic_DNA"/>
</dbReference>
<dbReference type="FunFam" id="1.20.120.1630:FF:000002">
    <property type="entry name" value="Steroid 5 alpha-reductase 1"/>
    <property type="match status" value="1"/>
</dbReference>
<keyword evidence="5 6" id="KW-0472">Membrane</keyword>
<dbReference type="InterPro" id="IPR016636">
    <property type="entry name" value="3-oxo-5-alpha-steroid_4-DH"/>
</dbReference>
<keyword evidence="3 6" id="KW-1133">Transmembrane helix</keyword>
<evidence type="ECO:0000256" key="6">
    <source>
        <dbReference type="SAM" id="Phobius"/>
    </source>
</evidence>
<dbReference type="PROSITE" id="PS50244">
    <property type="entry name" value="S5A_REDUCTASE"/>
    <property type="match status" value="1"/>
</dbReference>
<proteinExistence type="predicted"/>
<dbReference type="InterPro" id="IPR001104">
    <property type="entry name" value="3-oxo-5_a-steroid_4-DH_C"/>
</dbReference>
<feature type="transmembrane region" description="Helical" evidence="6">
    <location>
        <begin position="104"/>
        <end position="122"/>
    </location>
</feature>
<evidence type="ECO:0000256" key="2">
    <source>
        <dbReference type="ARBA" id="ARBA00022692"/>
    </source>
</evidence>
<dbReference type="RefSeq" id="WP_179455050.1">
    <property type="nucleotide sequence ID" value="NZ_BAAAPX010000001.1"/>
</dbReference>
<comment type="subcellular location">
    <subcellularLocation>
        <location evidence="1">Membrane</location>
        <topology evidence="1">Multi-pass membrane protein</topology>
    </subcellularLocation>
</comment>
<reference evidence="8 9" key="1">
    <citation type="submission" date="2020-07" db="EMBL/GenBank/DDBJ databases">
        <title>Sequencing the genomes of 1000 actinobacteria strains.</title>
        <authorList>
            <person name="Klenk H.-P."/>
        </authorList>
    </citation>
    <scope>NUCLEOTIDE SEQUENCE [LARGE SCALE GENOMIC DNA]</scope>
    <source>
        <strain evidence="8 9">DSM 23871</strain>
    </source>
</reference>
<dbReference type="PIRSF" id="PIRSF015596">
    <property type="entry name" value="5_alpha-SR2"/>
    <property type="match status" value="1"/>
</dbReference>
<dbReference type="Pfam" id="PF02544">
    <property type="entry name" value="Steroid_dh"/>
    <property type="match status" value="1"/>
</dbReference>
<evidence type="ECO:0000259" key="7">
    <source>
        <dbReference type="Pfam" id="PF02544"/>
    </source>
</evidence>
<evidence type="ECO:0000256" key="1">
    <source>
        <dbReference type="ARBA" id="ARBA00004141"/>
    </source>
</evidence>
<dbReference type="GO" id="GO:0032259">
    <property type="term" value="P:methylation"/>
    <property type="evidence" value="ECO:0007669"/>
    <property type="project" value="UniProtKB-KW"/>
</dbReference>
<dbReference type="InterPro" id="IPR039357">
    <property type="entry name" value="SRD5A/TECR"/>
</dbReference>
<comment type="caution">
    <text evidence="8">The sequence shown here is derived from an EMBL/GenBank/DDBJ whole genome shotgun (WGS) entry which is preliminary data.</text>
</comment>
<sequence length="250" mass="28440">MPEGPYRWFVYAEIALAVVTFVALLFIVAPYGGRHGRAGWGPTVPARFGWVVMEAPASILFVVFYLLGSNRFEPVPLLFLALWLVHYVYRAFVYPFLMRSGSRMPVLVMLLAIGFNLLNAWVNARWISEYGSYPVAWLGDGRFWFGVVLFAAGLTLNARSDRTLRLLRRSGDGYRIPQGGGFRYVSSPNYLGEMIEWTGWAIATWSLAGTAFALYTFANLAPRAFANHRWYRDTFPDYPPERRALLPFVL</sequence>
<name>A0A852SY43_9MICO</name>
<feature type="transmembrane region" description="Helical" evidence="6">
    <location>
        <begin position="48"/>
        <end position="68"/>
    </location>
</feature>
<dbReference type="GO" id="GO:0008168">
    <property type="term" value="F:methyltransferase activity"/>
    <property type="evidence" value="ECO:0007669"/>
    <property type="project" value="UniProtKB-KW"/>
</dbReference>
<keyword evidence="2 6" id="KW-0812">Transmembrane</keyword>
<feature type="transmembrane region" description="Helical" evidence="6">
    <location>
        <begin position="142"/>
        <end position="159"/>
    </location>
</feature>
<keyword evidence="8" id="KW-0489">Methyltransferase</keyword>